<dbReference type="EMBL" id="HE663493">
    <property type="protein sequence ID" value="CCG07943.1"/>
    <property type="molecule type" value="Genomic_DNA"/>
</dbReference>
<dbReference type="AlphaFoldDB" id="H6SIX8"/>
<dbReference type="GO" id="GO:0003676">
    <property type="term" value="F:nucleic acid binding"/>
    <property type="evidence" value="ECO:0007669"/>
    <property type="project" value="InterPro"/>
</dbReference>
<gene>
    <name evidence="5" type="primary">xseA</name>
    <name evidence="9" type="ORF">RSPPHO_01317</name>
</gene>
<dbReference type="InterPro" id="IPR025824">
    <property type="entry name" value="OB-fold_nuc-bd_dom"/>
</dbReference>
<dbReference type="EC" id="3.1.11.6" evidence="5"/>
<dbReference type="Pfam" id="PF02601">
    <property type="entry name" value="Exonuc_VII_L"/>
    <property type="match status" value="1"/>
</dbReference>
<dbReference type="CDD" id="cd04489">
    <property type="entry name" value="ExoVII_LU_OBF"/>
    <property type="match status" value="1"/>
</dbReference>
<reference evidence="9 10" key="1">
    <citation type="submission" date="2012-02" db="EMBL/GenBank/DDBJ databases">
        <title>Shotgun genome sequence of Phaeospirillum photometricum DSM 122.</title>
        <authorList>
            <person name="Duquesne K."/>
            <person name="Sturgis J."/>
        </authorList>
    </citation>
    <scope>NUCLEOTIDE SEQUENCE [LARGE SCALE GENOMIC DNA]</scope>
    <source>
        <strain evidence="10">DSM122</strain>
    </source>
</reference>
<evidence type="ECO:0000313" key="9">
    <source>
        <dbReference type="EMBL" id="CCG07943.1"/>
    </source>
</evidence>
<comment type="function">
    <text evidence="5">Bidirectionally degrades single-stranded DNA into large acid-insoluble oligonucleotides, which are then degraded further into small acid-soluble oligonucleotides.</text>
</comment>
<dbReference type="HAMAP" id="MF_00378">
    <property type="entry name" value="Exonuc_7_L"/>
    <property type="match status" value="1"/>
</dbReference>
<evidence type="ECO:0000256" key="6">
    <source>
        <dbReference type="SAM" id="MobiDB-lite"/>
    </source>
</evidence>
<name>H6SIX8_PARPM</name>
<dbReference type="eggNOG" id="COG1570">
    <property type="taxonomic scope" value="Bacteria"/>
</dbReference>
<comment type="subcellular location">
    <subcellularLocation>
        <location evidence="5">Cytoplasm</location>
    </subcellularLocation>
</comment>
<evidence type="ECO:0000256" key="5">
    <source>
        <dbReference type="HAMAP-Rule" id="MF_00378"/>
    </source>
</evidence>
<keyword evidence="1 5" id="KW-0963">Cytoplasm</keyword>
<dbReference type="Pfam" id="PF13742">
    <property type="entry name" value="tRNA_anti_2"/>
    <property type="match status" value="1"/>
</dbReference>
<dbReference type="GO" id="GO:0006308">
    <property type="term" value="P:DNA catabolic process"/>
    <property type="evidence" value="ECO:0007669"/>
    <property type="project" value="UniProtKB-UniRule"/>
</dbReference>
<dbReference type="PATRIC" id="fig|1150469.3.peg.1488"/>
<comment type="subunit">
    <text evidence="5">Heterooligomer composed of large and small subunits.</text>
</comment>
<dbReference type="NCBIfam" id="TIGR00237">
    <property type="entry name" value="xseA"/>
    <property type="match status" value="1"/>
</dbReference>
<dbReference type="InterPro" id="IPR003753">
    <property type="entry name" value="Exonuc_VII_L"/>
</dbReference>
<evidence type="ECO:0000313" key="10">
    <source>
        <dbReference type="Proteomes" id="UP000033220"/>
    </source>
</evidence>
<dbReference type="GO" id="GO:0005737">
    <property type="term" value="C:cytoplasm"/>
    <property type="evidence" value="ECO:0007669"/>
    <property type="project" value="UniProtKB-SubCell"/>
</dbReference>
<organism evidence="9 10">
    <name type="scientific">Pararhodospirillum photometricum DSM 122</name>
    <dbReference type="NCBI Taxonomy" id="1150469"/>
    <lineage>
        <taxon>Bacteria</taxon>
        <taxon>Pseudomonadati</taxon>
        <taxon>Pseudomonadota</taxon>
        <taxon>Alphaproteobacteria</taxon>
        <taxon>Rhodospirillales</taxon>
        <taxon>Rhodospirillaceae</taxon>
        <taxon>Pararhodospirillum</taxon>
    </lineage>
</organism>
<evidence type="ECO:0000259" key="7">
    <source>
        <dbReference type="Pfam" id="PF02601"/>
    </source>
</evidence>
<evidence type="ECO:0000256" key="3">
    <source>
        <dbReference type="ARBA" id="ARBA00022801"/>
    </source>
</evidence>
<feature type="domain" description="Exonuclease VII large subunit C-terminal" evidence="7">
    <location>
        <begin position="178"/>
        <end position="404"/>
    </location>
</feature>
<dbReference type="Proteomes" id="UP000033220">
    <property type="component" value="Chromosome DSM 122"/>
</dbReference>
<sequence>MTIGPPPPLRAIKGLGRLRREKARLPSLLSFPAGLAPLRGLRHSGAIMTDPAASPARNVPELSVSELSGALRRTLEEAFGHVRVRGEISQPKTASSGHCYLRLKDDQAVIDAIIWRGSLAKMTLRPEEGLEVIATGRLTTYPGRSSYQIIIESLELAGEGALLKMLEERRRRLAAEGLFDPQRKRPLPFLPRVIGVVTSPTGAVIRDILHRLSDRFPVRVLVWPVAVQGDAAPAQIVAALEGFNALAPDGPVPRPDLLIVARGGGSLEDLMAFNDEAVVRAAAASAIPLISAVGHETDVTLIDHAADYRAPTPTGAAERAVPVRLDLQAQVRDLTTRQDGALRRFLQDREVRVAGLARGLPQLERLLEGYVQRLDDRAARLDAAPRRLLDQAQERVRLVAARLRRPADLIARKADSLERAQHGLDAALTRGLREAARVLEQMGRRLRPESVARLETQGRRTLADLTQRLDAGLTRDTARRAERLNQLALRLDSVSYRAALRRGYVVVRRAEDGRILANAAAVSPGMALTLDFHDGAVPATAGQPARPRGRKAKEAAEQGDLLEGL</sequence>
<evidence type="ECO:0000256" key="4">
    <source>
        <dbReference type="ARBA" id="ARBA00022839"/>
    </source>
</evidence>
<comment type="catalytic activity">
    <reaction evidence="5">
        <text>Exonucleolytic cleavage in either 5'- to 3'- or 3'- to 5'-direction to yield nucleoside 5'-phosphates.</text>
        <dbReference type="EC" id="3.1.11.6"/>
    </reaction>
</comment>
<dbReference type="PANTHER" id="PTHR30008">
    <property type="entry name" value="EXODEOXYRIBONUCLEASE 7 LARGE SUBUNIT"/>
    <property type="match status" value="1"/>
</dbReference>
<dbReference type="GO" id="GO:0009318">
    <property type="term" value="C:exodeoxyribonuclease VII complex"/>
    <property type="evidence" value="ECO:0007669"/>
    <property type="project" value="UniProtKB-UniRule"/>
</dbReference>
<dbReference type="STRING" id="1150469.RSPPHO_01317"/>
<dbReference type="InterPro" id="IPR020579">
    <property type="entry name" value="Exonuc_VII_lsu_C"/>
</dbReference>
<feature type="domain" description="OB-fold nucleic acid binding" evidence="8">
    <location>
        <begin position="62"/>
        <end position="154"/>
    </location>
</feature>
<dbReference type="GO" id="GO:0008855">
    <property type="term" value="F:exodeoxyribonuclease VII activity"/>
    <property type="evidence" value="ECO:0007669"/>
    <property type="project" value="UniProtKB-UniRule"/>
</dbReference>
<comment type="similarity">
    <text evidence="5">Belongs to the XseA family.</text>
</comment>
<keyword evidence="10" id="KW-1185">Reference proteome</keyword>
<dbReference type="HOGENOM" id="CLU_023625_3_1_5"/>
<dbReference type="PANTHER" id="PTHR30008:SF0">
    <property type="entry name" value="EXODEOXYRIBONUCLEASE 7 LARGE SUBUNIT"/>
    <property type="match status" value="1"/>
</dbReference>
<proteinExistence type="inferred from homology"/>
<accession>H6SIX8</accession>
<dbReference type="KEGG" id="rpm:RSPPHO_01317"/>
<evidence type="ECO:0000259" key="8">
    <source>
        <dbReference type="Pfam" id="PF13742"/>
    </source>
</evidence>
<protein>
    <recommendedName>
        <fullName evidence="5">Exodeoxyribonuclease 7 large subunit</fullName>
        <ecNumber evidence="5">3.1.11.6</ecNumber>
    </recommendedName>
    <alternativeName>
        <fullName evidence="5">Exodeoxyribonuclease VII large subunit</fullName>
        <shortName evidence="5">Exonuclease VII large subunit</shortName>
    </alternativeName>
</protein>
<evidence type="ECO:0000256" key="1">
    <source>
        <dbReference type="ARBA" id="ARBA00022490"/>
    </source>
</evidence>
<feature type="region of interest" description="Disordered" evidence="6">
    <location>
        <begin position="538"/>
        <end position="565"/>
    </location>
</feature>
<keyword evidence="4 5" id="KW-0269">Exonuclease</keyword>
<keyword evidence="3 5" id="KW-0378">Hydrolase</keyword>
<evidence type="ECO:0000256" key="2">
    <source>
        <dbReference type="ARBA" id="ARBA00022722"/>
    </source>
</evidence>
<keyword evidence="2 5" id="KW-0540">Nuclease</keyword>